<protein>
    <recommendedName>
        <fullName evidence="11">Carbohydrate kinase PfkB domain-containing protein</fullName>
    </recommendedName>
</protein>
<evidence type="ECO:0000256" key="6">
    <source>
        <dbReference type="ARBA" id="ARBA00023277"/>
    </source>
</evidence>
<name>A0A1F6GGA0_9PROT</name>
<dbReference type="InterPro" id="IPR011913">
    <property type="entry name" value="RfaE_dom_I"/>
</dbReference>
<evidence type="ECO:0000259" key="7">
    <source>
        <dbReference type="Pfam" id="PF00294"/>
    </source>
</evidence>
<keyword evidence="6" id="KW-0119">Carbohydrate metabolism</keyword>
<dbReference type="InterPro" id="IPR014729">
    <property type="entry name" value="Rossmann-like_a/b/a_fold"/>
</dbReference>
<evidence type="ECO:0008006" key="11">
    <source>
        <dbReference type="Google" id="ProtNLM"/>
    </source>
</evidence>
<dbReference type="Gene3D" id="3.40.50.620">
    <property type="entry name" value="HUPs"/>
    <property type="match status" value="1"/>
</dbReference>
<dbReference type="Gene3D" id="3.40.1190.20">
    <property type="match status" value="1"/>
</dbReference>
<reference evidence="9 10" key="1">
    <citation type="journal article" date="2016" name="Nat. Commun.">
        <title>Thousands of microbial genomes shed light on interconnected biogeochemical processes in an aquifer system.</title>
        <authorList>
            <person name="Anantharaman K."/>
            <person name="Brown C.T."/>
            <person name="Hug L.A."/>
            <person name="Sharon I."/>
            <person name="Castelle C.J."/>
            <person name="Probst A.J."/>
            <person name="Thomas B.C."/>
            <person name="Singh A."/>
            <person name="Wilkins M.J."/>
            <person name="Karaoz U."/>
            <person name="Brodie E.L."/>
            <person name="Williams K.H."/>
            <person name="Hubbard S.S."/>
            <person name="Banfield J.F."/>
        </authorList>
    </citation>
    <scope>NUCLEOTIDE SEQUENCE [LARGE SCALE GENOMIC DNA]</scope>
</reference>
<dbReference type="Proteomes" id="UP000178449">
    <property type="component" value="Unassembled WGS sequence"/>
</dbReference>
<comment type="function">
    <text evidence="2">Catalyzes the ADP transfer from ATP to D-glycero-beta-D-manno-heptose 1-phosphate, yielding ADP-D-glycero-beta-D-manno-heptose.</text>
</comment>
<evidence type="ECO:0000313" key="9">
    <source>
        <dbReference type="EMBL" id="OGG97140.1"/>
    </source>
</evidence>
<dbReference type="InterPro" id="IPR004821">
    <property type="entry name" value="Cyt_trans-like"/>
</dbReference>
<dbReference type="Pfam" id="PF01467">
    <property type="entry name" value="CTP_transf_like"/>
    <property type="match status" value="1"/>
</dbReference>
<evidence type="ECO:0000256" key="1">
    <source>
        <dbReference type="ARBA" id="ARBA00002319"/>
    </source>
</evidence>
<dbReference type="Pfam" id="PF00294">
    <property type="entry name" value="PfkB"/>
    <property type="match status" value="1"/>
</dbReference>
<dbReference type="EMBL" id="MFNE01000004">
    <property type="protein sequence ID" value="OGG97140.1"/>
    <property type="molecule type" value="Genomic_DNA"/>
</dbReference>
<dbReference type="GO" id="GO:0033785">
    <property type="term" value="F:heptose 7-phosphate kinase activity"/>
    <property type="evidence" value="ECO:0007669"/>
    <property type="project" value="TreeGrafter"/>
</dbReference>
<organism evidence="9 10">
    <name type="scientific">Candidatus Lambdaproteobacteria bacterium RIFOXYD2_FULL_50_16</name>
    <dbReference type="NCBI Taxonomy" id="1817772"/>
    <lineage>
        <taxon>Bacteria</taxon>
        <taxon>Pseudomonadati</taxon>
        <taxon>Pseudomonadota</taxon>
        <taxon>Candidatus Lambdaproteobacteria</taxon>
    </lineage>
</organism>
<keyword evidence="5" id="KW-0511">Multifunctional enzyme</keyword>
<evidence type="ECO:0000256" key="2">
    <source>
        <dbReference type="ARBA" id="ARBA00003753"/>
    </source>
</evidence>
<comment type="function">
    <text evidence="1">Catalyzes the phosphorylation of D-glycero-D-manno-heptose 7-phosphate at the C-1 position to selectively form D-glycero-beta-D-manno-heptose-1,7-bisphosphate.</text>
</comment>
<accession>A0A1F6GGA0</accession>
<dbReference type="GO" id="GO:0016773">
    <property type="term" value="F:phosphotransferase activity, alcohol group as acceptor"/>
    <property type="evidence" value="ECO:0007669"/>
    <property type="project" value="InterPro"/>
</dbReference>
<evidence type="ECO:0000256" key="4">
    <source>
        <dbReference type="ARBA" id="ARBA00022777"/>
    </source>
</evidence>
<keyword evidence="3" id="KW-0808">Transferase</keyword>
<dbReference type="SUPFAM" id="SSF52374">
    <property type="entry name" value="Nucleotidylyl transferase"/>
    <property type="match status" value="1"/>
</dbReference>
<comment type="caution">
    <text evidence="9">The sequence shown here is derived from an EMBL/GenBank/DDBJ whole genome shotgun (WGS) entry which is preliminary data.</text>
</comment>
<keyword evidence="4" id="KW-0418">Kinase</keyword>
<feature type="domain" description="Carbohydrate kinase PfkB" evidence="7">
    <location>
        <begin position="21"/>
        <end position="317"/>
    </location>
</feature>
<evidence type="ECO:0000313" key="10">
    <source>
        <dbReference type="Proteomes" id="UP000178449"/>
    </source>
</evidence>
<dbReference type="SUPFAM" id="SSF53613">
    <property type="entry name" value="Ribokinase-like"/>
    <property type="match status" value="1"/>
</dbReference>
<dbReference type="AlphaFoldDB" id="A0A1F6GGA0"/>
<proteinExistence type="predicted"/>
<dbReference type="GO" id="GO:0005829">
    <property type="term" value="C:cytosol"/>
    <property type="evidence" value="ECO:0007669"/>
    <property type="project" value="TreeGrafter"/>
</dbReference>
<dbReference type="InterPro" id="IPR011611">
    <property type="entry name" value="PfkB_dom"/>
</dbReference>
<feature type="domain" description="Cytidyltransferase-like" evidence="8">
    <location>
        <begin position="357"/>
        <end position="445"/>
    </location>
</feature>
<evidence type="ECO:0000256" key="3">
    <source>
        <dbReference type="ARBA" id="ARBA00022679"/>
    </source>
</evidence>
<dbReference type="GO" id="GO:0033786">
    <property type="term" value="F:heptose-1-phosphate adenylyltransferase activity"/>
    <property type="evidence" value="ECO:0007669"/>
    <property type="project" value="TreeGrafter"/>
</dbReference>
<dbReference type="PANTHER" id="PTHR46969:SF1">
    <property type="entry name" value="BIFUNCTIONAL PROTEIN HLDE"/>
    <property type="match status" value="1"/>
</dbReference>
<evidence type="ECO:0000256" key="5">
    <source>
        <dbReference type="ARBA" id="ARBA00023268"/>
    </source>
</evidence>
<evidence type="ECO:0000259" key="8">
    <source>
        <dbReference type="Pfam" id="PF01467"/>
    </source>
</evidence>
<gene>
    <name evidence="9" type="ORF">A2527_10760</name>
</gene>
<dbReference type="InterPro" id="IPR029056">
    <property type="entry name" value="Ribokinase-like"/>
</dbReference>
<sequence>MASSTLKDQLIRYILDFSPPKMMVVGDLMLDQYAWGKVERISPEAPIPVVKITKDEFRLGGAASVVSNLKALGVSPVTVGLLGQDEAGERFRRIYTEMGLDPADLELRADVTTVVKTRVLTEQQQLIRMDREADGAVSNEARAWLKSKVIAHLDQVQGIVLSDYAKGALDEELIRFCIEEGKKRGIPVVADPGKGVPIERYQGVTSIKPNRAEAEAAVGHKLTDNPSILAAAKKLQEKIKADFLSLSLDRDGLLYYKNDTEYHFFPTQVQEVFDVTGAGDMVITLLSVMLATGDGPMLALPMANLAAELEINHMGVVPIPWAEILALIETGTPHSKVTSLDFLLRDLAHQKEPISFTNGYFDQLSAGHLGFLLEAGKIEGRLVVAINSDKSIQRSKGSLPVLKEMDRARLLASLDAVHRVLIFEEEDASRLINLLRPKKVIKGAQFKGQRLPEQQAIEAVGAELVYLPVIDFYGRS</sequence>
<dbReference type="STRING" id="1817772.A2527_10760"/>
<dbReference type="CDD" id="cd01172">
    <property type="entry name" value="RfaE_like"/>
    <property type="match status" value="1"/>
</dbReference>
<dbReference type="PANTHER" id="PTHR46969">
    <property type="entry name" value="BIFUNCTIONAL PROTEIN HLDE"/>
    <property type="match status" value="1"/>
</dbReference>